<dbReference type="FunFam" id="1.25.40.90:FF:000028">
    <property type="entry name" value="TOM1-like protein 2"/>
    <property type="match status" value="1"/>
</dbReference>
<dbReference type="Pfam" id="PF03127">
    <property type="entry name" value="GAT"/>
    <property type="match status" value="1"/>
</dbReference>
<feature type="region of interest" description="Disordered" evidence="6">
    <location>
        <begin position="490"/>
        <end position="510"/>
    </location>
</feature>
<dbReference type="GO" id="GO:0005737">
    <property type="term" value="C:cytoplasm"/>
    <property type="evidence" value="ECO:0007669"/>
    <property type="project" value="UniProtKB-ARBA"/>
</dbReference>
<gene>
    <name evidence="9" type="ORF">EJB05_18602</name>
</gene>
<organism evidence="9 10">
    <name type="scientific">Eragrostis curvula</name>
    <name type="common">weeping love grass</name>
    <dbReference type="NCBI Taxonomy" id="38414"/>
    <lineage>
        <taxon>Eukaryota</taxon>
        <taxon>Viridiplantae</taxon>
        <taxon>Streptophyta</taxon>
        <taxon>Embryophyta</taxon>
        <taxon>Tracheophyta</taxon>
        <taxon>Spermatophyta</taxon>
        <taxon>Magnoliopsida</taxon>
        <taxon>Liliopsida</taxon>
        <taxon>Poales</taxon>
        <taxon>Poaceae</taxon>
        <taxon>PACMAD clade</taxon>
        <taxon>Chloridoideae</taxon>
        <taxon>Eragrostideae</taxon>
        <taxon>Eragrostidinae</taxon>
        <taxon>Eragrostis</taxon>
    </lineage>
</organism>
<dbReference type="PROSITE" id="PS50179">
    <property type="entry name" value="VHS"/>
    <property type="match status" value="1"/>
</dbReference>
<dbReference type="InterPro" id="IPR002014">
    <property type="entry name" value="VHS_dom"/>
</dbReference>
<feature type="domain" description="VHS" evidence="7">
    <location>
        <begin position="25"/>
        <end position="154"/>
    </location>
</feature>
<dbReference type="GO" id="GO:0043130">
    <property type="term" value="F:ubiquitin binding"/>
    <property type="evidence" value="ECO:0007669"/>
    <property type="project" value="InterPro"/>
</dbReference>
<feature type="region of interest" description="Disordered" evidence="6">
    <location>
        <begin position="323"/>
        <end position="342"/>
    </location>
</feature>
<dbReference type="OrthoDB" id="2018246at2759"/>
<feature type="region of interest" description="Disordered" evidence="6">
    <location>
        <begin position="291"/>
        <end position="312"/>
    </location>
</feature>
<dbReference type="InterPro" id="IPR044836">
    <property type="entry name" value="TOL_plant"/>
</dbReference>
<evidence type="ECO:0000256" key="4">
    <source>
        <dbReference type="ARBA" id="ARBA00022927"/>
    </source>
</evidence>
<proteinExistence type="inferred from homology"/>
<dbReference type="Pfam" id="PF00790">
    <property type="entry name" value="VHS"/>
    <property type="match status" value="1"/>
</dbReference>
<comment type="subcellular location">
    <subcellularLocation>
        <location evidence="1">Membrane</location>
        <topology evidence="1">Peripheral membrane protein</topology>
    </subcellularLocation>
</comment>
<dbReference type="SUPFAM" id="SSF89009">
    <property type="entry name" value="GAT-like domain"/>
    <property type="match status" value="1"/>
</dbReference>
<name>A0A5J9VK96_9POAL</name>
<feature type="compositionally biased region" description="Low complexity" evidence="6">
    <location>
        <begin position="393"/>
        <end position="407"/>
    </location>
</feature>
<dbReference type="Gramene" id="TVU36659">
    <property type="protein sequence ID" value="TVU36659"/>
    <property type="gene ID" value="EJB05_18602"/>
</dbReference>
<dbReference type="Gene3D" id="1.20.58.160">
    <property type="match status" value="1"/>
</dbReference>
<dbReference type="PANTHER" id="PTHR45898:SF8">
    <property type="entry name" value="OS01G0825700 PROTEIN"/>
    <property type="match status" value="1"/>
</dbReference>
<dbReference type="CDD" id="cd03561">
    <property type="entry name" value="VHS"/>
    <property type="match status" value="1"/>
</dbReference>
<reference evidence="9 10" key="1">
    <citation type="journal article" date="2019" name="Sci. Rep.">
        <title>A high-quality genome of Eragrostis curvula grass provides insights into Poaceae evolution and supports new strategies to enhance forage quality.</title>
        <authorList>
            <person name="Carballo J."/>
            <person name="Santos B.A.C.M."/>
            <person name="Zappacosta D."/>
            <person name="Garbus I."/>
            <person name="Selva J.P."/>
            <person name="Gallo C.A."/>
            <person name="Diaz A."/>
            <person name="Albertini E."/>
            <person name="Caccamo M."/>
            <person name="Echenique V."/>
        </authorList>
    </citation>
    <scope>NUCLEOTIDE SEQUENCE [LARGE SCALE GENOMIC DNA]</scope>
    <source>
        <strain evidence="10">cv. Victoria</strain>
        <tissue evidence="9">Leaf</tissue>
    </source>
</reference>
<keyword evidence="3" id="KW-0813">Transport</keyword>
<protein>
    <recommendedName>
        <fullName evidence="11">VHS domain-containing protein</fullName>
    </recommendedName>
</protein>
<feature type="region of interest" description="Disordered" evidence="6">
    <location>
        <begin position="582"/>
        <end position="605"/>
    </location>
</feature>
<evidence type="ECO:0000256" key="2">
    <source>
        <dbReference type="ARBA" id="ARBA00007708"/>
    </source>
</evidence>
<evidence type="ECO:0000256" key="6">
    <source>
        <dbReference type="SAM" id="MobiDB-lite"/>
    </source>
</evidence>
<dbReference type="GO" id="GO:0035091">
    <property type="term" value="F:phosphatidylinositol binding"/>
    <property type="evidence" value="ECO:0007669"/>
    <property type="project" value="InterPro"/>
</dbReference>
<dbReference type="InterPro" id="IPR008942">
    <property type="entry name" value="ENTH_VHS"/>
</dbReference>
<feature type="compositionally biased region" description="Polar residues" evidence="6">
    <location>
        <begin position="408"/>
        <end position="448"/>
    </location>
</feature>
<dbReference type="Gene3D" id="1.25.40.90">
    <property type="match status" value="1"/>
</dbReference>
<accession>A0A5J9VK96</accession>
<dbReference type="EMBL" id="RWGY01000009">
    <property type="protein sequence ID" value="TVU36659.1"/>
    <property type="molecule type" value="Genomic_DNA"/>
</dbReference>
<dbReference type="SMART" id="SM00288">
    <property type="entry name" value="VHS"/>
    <property type="match status" value="1"/>
</dbReference>
<comment type="similarity">
    <text evidence="2">Belongs to the TOM1 family.</text>
</comment>
<sequence length="605" mass="65208">MYPAGAVVGAAPAAAPNAASRVDKATSHLLMGPDWAVNLEICDIINADVWQTKDVVKAVKKRLHNKDPKVQFYALTLLETMMKNCGEYVRFEVAEQHVLQEMVKIIQKKNDMQVREKILLLLDSWQEAFGGPGSKYPQYHWAYLEVKTTGVEFPRRPIDAPPIFTPPAHDSQTYGSPRYAAGSLNDRMSSDVETLSIGDLSKIRNVTELLRDMVHALNPSDRMAVNDEVITDLVTQCRSNQEKLLQFVSSTGDEQLLKQGLEINDLLQLVLSKYDAIASDAPLAVEAPVRETAEAPREAPAVMPSAPPLHDIAGEDEDEFAQLAQRKNKSVAPSDDASSSTGDLALVPVDAEVSESSSSVASNALVPLDPAPSSSSESKELDMIDLLSLTLCSPTPETSTDSSTQDQNGSHQPAVTNGQQYPSGVPQYPSNQQPHTTSQGYTPQNSNYVAPWAQTGAYPPQPPAYVSGYPAPPWGAPTPATVETNPFLSSAYQEPRPPVDSTTQTTTYAPPPASYAPYSMSYVPHATSQSVQWSSSAGYPTSNGLSGTQVQTNVNHQLKDSSPAASKPYYIPDNLFSDLIDLKGPSGGNKMGNPNAGQPMIGGKK</sequence>
<dbReference type="Proteomes" id="UP000324897">
    <property type="component" value="Unassembled WGS sequence"/>
</dbReference>
<dbReference type="PANTHER" id="PTHR45898">
    <property type="entry name" value="TOM1-LIKE PROTEIN"/>
    <property type="match status" value="1"/>
</dbReference>
<dbReference type="GO" id="GO:0016020">
    <property type="term" value="C:membrane"/>
    <property type="evidence" value="ECO:0007669"/>
    <property type="project" value="UniProtKB-SubCell"/>
</dbReference>
<evidence type="ECO:0000256" key="1">
    <source>
        <dbReference type="ARBA" id="ARBA00004170"/>
    </source>
</evidence>
<dbReference type="CDD" id="cd14231">
    <property type="entry name" value="GAT_GGA-like_plant"/>
    <property type="match status" value="1"/>
</dbReference>
<feature type="region of interest" description="Disordered" evidence="6">
    <location>
        <begin position="357"/>
        <end position="380"/>
    </location>
</feature>
<keyword evidence="4" id="KW-0653">Protein transport</keyword>
<evidence type="ECO:0000313" key="10">
    <source>
        <dbReference type="Proteomes" id="UP000324897"/>
    </source>
</evidence>
<evidence type="ECO:0008006" key="11">
    <source>
        <dbReference type="Google" id="ProtNLM"/>
    </source>
</evidence>
<keyword evidence="5" id="KW-0472">Membrane</keyword>
<comment type="caution">
    <text evidence="9">The sequence shown here is derived from an EMBL/GenBank/DDBJ whole genome shotgun (WGS) entry which is preliminary data.</text>
</comment>
<dbReference type="InterPro" id="IPR038425">
    <property type="entry name" value="GAT_sf"/>
</dbReference>
<dbReference type="PROSITE" id="PS50909">
    <property type="entry name" value="GAT"/>
    <property type="match status" value="1"/>
</dbReference>
<evidence type="ECO:0000256" key="3">
    <source>
        <dbReference type="ARBA" id="ARBA00022448"/>
    </source>
</evidence>
<evidence type="ECO:0000256" key="5">
    <source>
        <dbReference type="ARBA" id="ARBA00023136"/>
    </source>
</evidence>
<feature type="region of interest" description="Disordered" evidence="6">
    <location>
        <begin position="392"/>
        <end position="455"/>
    </location>
</feature>
<keyword evidence="10" id="KW-1185">Reference proteome</keyword>
<dbReference type="InterPro" id="IPR004152">
    <property type="entry name" value="GAT_dom"/>
</dbReference>
<evidence type="ECO:0000313" key="9">
    <source>
        <dbReference type="EMBL" id="TVU36659.1"/>
    </source>
</evidence>
<evidence type="ECO:0000259" key="8">
    <source>
        <dbReference type="PROSITE" id="PS50909"/>
    </source>
</evidence>
<feature type="domain" description="GAT" evidence="8">
    <location>
        <begin position="190"/>
        <end position="279"/>
    </location>
</feature>
<dbReference type="GO" id="GO:0043328">
    <property type="term" value="P:protein transport to vacuole involved in ubiquitin-dependent protein catabolic process via the multivesicular body sorting pathway"/>
    <property type="evidence" value="ECO:0007669"/>
    <property type="project" value="InterPro"/>
</dbReference>
<evidence type="ECO:0000259" key="7">
    <source>
        <dbReference type="PROSITE" id="PS50179"/>
    </source>
</evidence>
<dbReference type="AlphaFoldDB" id="A0A5J9VK96"/>
<dbReference type="SUPFAM" id="SSF48464">
    <property type="entry name" value="ENTH/VHS domain"/>
    <property type="match status" value="1"/>
</dbReference>